<comment type="caution">
    <text evidence="1">The sequence shown here is derived from an EMBL/GenBank/DDBJ whole genome shotgun (WGS) entry which is preliminary data.</text>
</comment>
<proteinExistence type="predicted"/>
<dbReference type="EMBL" id="JAKIKS010000011">
    <property type="protein sequence ID" value="MCL1123750.1"/>
    <property type="molecule type" value="Genomic_DNA"/>
</dbReference>
<evidence type="ECO:0000313" key="2">
    <source>
        <dbReference type="Proteomes" id="UP001203423"/>
    </source>
</evidence>
<dbReference type="Proteomes" id="UP001203423">
    <property type="component" value="Unassembled WGS sequence"/>
</dbReference>
<reference evidence="1 2" key="1">
    <citation type="submission" date="2022-01" db="EMBL/GenBank/DDBJ databases">
        <title>Whole genome-based taxonomy of the Shewanellaceae.</title>
        <authorList>
            <person name="Martin-Rodriguez A.J."/>
        </authorList>
    </citation>
    <scope>NUCLEOTIDE SEQUENCE [LARGE SCALE GENOMIC DNA]</scope>
    <source>
        <strain evidence="1 2">DSM 17177</strain>
    </source>
</reference>
<keyword evidence="2" id="KW-1185">Reference proteome</keyword>
<protein>
    <submittedName>
        <fullName evidence="1">Uncharacterized protein</fullName>
    </submittedName>
</protein>
<gene>
    <name evidence="1" type="ORF">L2764_04415</name>
</gene>
<evidence type="ECO:0000313" key="1">
    <source>
        <dbReference type="EMBL" id="MCL1123750.1"/>
    </source>
</evidence>
<sequence>MGYTPFFSIKVRHEYFENNICQNIIFEPLIETQQLSVNADFVFRDSIEGFYILADENSVEKLKLFMADEPLLLTFFVYCQDEGFSRYTTPNVLKDEQILYFELDPESHLDYSLTKKKCVSNNDFKSLNDMADIGLSSDDIPFKKPLCLVNIAISKNDPRFFSHNDKEPFLAPTLMIHFKTRTTFWEYALTGHDFTGEPLIQDMNDQCAFALQASDVDKDNNTAMLRFRSSIPLALEHRGKRRFQLIDKQANGSKVIVKRLPIALAGQGYYDSIDNTLAEISEIFINYSFKRN</sequence>
<organism evidence="1 2">
    <name type="scientific">Shewanella surugensis</name>
    <dbReference type="NCBI Taxonomy" id="212020"/>
    <lineage>
        <taxon>Bacteria</taxon>
        <taxon>Pseudomonadati</taxon>
        <taxon>Pseudomonadota</taxon>
        <taxon>Gammaproteobacteria</taxon>
        <taxon>Alteromonadales</taxon>
        <taxon>Shewanellaceae</taxon>
        <taxon>Shewanella</taxon>
    </lineage>
</organism>
<name>A0ABT0L8C9_9GAMM</name>
<dbReference type="RefSeq" id="WP_248939037.1">
    <property type="nucleotide sequence ID" value="NZ_JAKIKS010000011.1"/>
</dbReference>
<accession>A0ABT0L8C9</accession>